<proteinExistence type="predicted"/>
<evidence type="ECO:0000313" key="4">
    <source>
        <dbReference type="EMBL" id="SDQ33439.1"/>
    </source>
</evidence>
<dbReference type="PANTHER" id="PTHR11364">
    <property type="entry name" value="THIOSULFATE SULFERTANSFERASE"/>
    <property type="match status" value="1"/>
</dbReference>
<evidence type="ECO:0000256" key="1">
    <source>
        <dbReference type="ARBA" id="ARBA00022679"/>
    </source>
</evidence>
<dbReference type="Proteomes" id="UP000182690">
    <property type="component" value="Unassembled WGS sequence"/>
</dbReference>
<dbReference type="EMBL" id="FNKB01000001">
    <property type="protein sequence ID" value="SDQ33439.1"/>
    <property type="molecule type" value="Genomic_DNA"/>
</dbReference>
<dbReference type="InterPro" id="IPR045078">
    <property type="entry name" value="TST/MPST-like"/>
</dbReference>
<evidence type="ECO:0000313" key="5">
    <source>
        <dbReference type="Proteomes" id="UP000182690"/>
    </source>
</evidence>
<accession>A0A1H1A1B2</accession>
<dbReference type="OrthoDB" id="9770030at2"/>
<dbReference type="InterPro" id="IPR001763">
    <property type="entry name" value="Rhodanese-like_dom"/>
</dbReference>
<dbReference type="Pfam" id="PF00581">
    <property type="entry name" value="Rhodanese"/>
    <property type="match status" value="1"/>
</dbReference>
<protein>
    <submittedName>
        <fullName evidence="4">Thiosulfate/3-mercaptopyruvate sulfurtransferase</fullName>
    </submittedName>
</protein>
<organism evidence="4 5">
    <name type="scientific">Leucobacter chromiiresistens</name>
    <dbReference type="NCBI Taxonomy" id="1079994"/>
    <lineage>
        <taxon>Bacteria</taxon>
        <taxon>Bacillati</taxon>
        <taxon>Actinomycetota</taxon>
        <taxon>Actinomycetes</taxon>
        <taxon>Micrococcales</taxon>
        <taxon>Microbacteriaceae</taxon>
        <taxon>Leucobacter</taxon>
    </lineage>
</organism>
<keyword evidence="2" id="KW-0677">Repeat</keyword>
<dbReference type="SUPFAM" id="SSF52821">
    <property type="entry name" value="Rhodanese/Cell cycle control phosphatase"/>
    <property type="match status" value="2"/>
</dbReference>
<dbReference type="Gene3D" id="3.40.250.10">
    <property type="entry name" value="Rhodanese-like domain"/>
    <property type="match status" value="2"/>
</dbReference>
<dbReference type="SMART" id="SM00450">
    <property type="entry name" value="RHOD"/>
    <property type="match status" value="1"/>
</dbReference>
<gene>
    <name evidence="4" type="ORF">SAMN04488565_2250</name>
</gene>
<dbReference type="PANTHER" id="PTHR11364:SF27">
    <property type="entry name" value="SULFURTRANSFERASE"/>
    <property type="match status" value="1"/>
</dbReference>
<feature type="domain" description="Rhodanese" evidence="3">
    <location>
        <begin position="181"/>
        <end position="286"/>
    </location>
</feature>
<dbReference type="STRING" id="1079994.SAMN04488565_2250"/>
<dbReference type="AlphaFoldDB" id="A0A1H1A1B2"/>
<dbReference type="GO" id="GO:0004792">
    <property type="term" value="F:thiosulfate-cyanide sulfurtransferase activity"/>
    <property type="evidence" value="ECO:0007669"/>
    <property type="project" value="TreeGrafter"/>
</dbReference>
<dbReference type="InterPro" id="IPR036873">
    <property type="entry name" value="Rhodanese-like_dom_sf"/>
</dbReference>
<dbReference type="PROSITE" id="PS50206">
    <property type="entry name" value="RHODANESE_3"/>
    <property type="match status" value="1"/>
</dbReference>
<sequence length="286" mass="29260">MIDAFSQEEALSTAPSHTPSTPVLRIADLLSAPARCPTRIAEILPSPLARGARAGVSAAGSLRLSLADFAGPESPTTGRHPLPDHASLVATLAAAGISPGTTLVLAPTTPDAFSIAARGWVTLRWAGVGNVIVLADSPSIGFEAQLEALIAWAAASGVDDNPTPFRQNNTGVTDAAGVSRREKDVVLIDARSPDAFGGADAHIAGSVNLPTATLLEAGALTDTDELHRVYREILDLDPGAQPLVVSCGSGISASVQALALAQAGISAPVYIGSWSEWSKRRTALAV</sequence>
<evidence type="ECO:0000256" key="2">
    <source>
        <dbReference type="ARBA" id="ARBA00022737"/>
    </source>
</evidence>
<name>A0A1H1A1B2_9MICO</name>
<reference evidence="4 5" key="1">
    <citation type="submission" date="2016-10" db="EMBL/GenBank/DDBJ databases">
        <authorList>
            <person name="de Groot N.N."/>
        </authorList>
    </citation>
    <scope>NUCLEOTIDE SEQUENCE [LARGE SCALE GENOMIC DNA]</scope>
    <source>
        <strain evidence="4 5">DSM 22788</strain>
    </source>
</reference>
<keyword evidence="4" id="KW-0670">Pyruvate</keyword>
<evidence type="ECO:0000259" key="3">
    <source>
        <dbReference type="PROSITE" id="PS50206"/>
    </source>
</evidence>
<keyword evidence="1 4" id="KW-0808">Transferase</keyword>